<name>A0A836FVF1_9HYME</name>
<dbReference type="SUPFAM" id="SSF55856">
    <property type="entry name" value="Cytochrome b5-like heme/steroid binding domain"/>
    <property type="match status" value="1"/>
</dbReference>
<evidence type="ECO:0000259" key="7">
    <source>
        <dbReference type="PROSITE" id="PS50255"/>
    </source>
</evidence>
<dbReference type="PANTHER" id="PTHR19359">
    <property type="entry name" value="CYTOCHROME B5"/>
    <property type="match status" value="1"/>
</dbReference>
<dbReference type="InterPro" id="IPR001199">
    <property type="entry name" value="Cyt_B5-like_heme/steroid-bd"/>
</dbReference>
<gene>
    <name evidence="8" type="primary">Cytb5_1</name>
    <name evidence="8" type="ORF">G6Z78_0006731</name>
</gene>
<evidence type="ECO:0000256" key="5">
    <source>
        <dbReference type="RuleBase" id="RU362121"/>
    </source>
</evidence>
<proteinExistence type="inferred from homology"/>
<organism evidence="8 9">
    <name type="scientific">Pseudoatta argentina</name>
    <dbReference type="NCBI Taxonomy" id="621737"/>
    <lineage>
        <taxon>Eukaryota</taxon>
        <taxon>Metazoa</taxon>
        <taxon>Ecdysozoa</taxon>
        <taxon>Arthropoda</taxon>
        <taxon>Hexapoda</taxon>
        <taxon>Insecta</taxon>
        <taxon>Pterygota</taxon>
        <taxon>Neoptera</taxon>
        <taxon>Endopterygota</taxon>
        <taxon>Hymenoptera</taxon>
        <taxon>Apocrita</taxon>
        <taxon>Aculeata</taxon>
        <taxon>Formicoidea</taxon>
        <taxon>Formicidae</taxon>
        <taxon>Myrmicinae</taxon>
        <taxon>Pseudoatta</taxon>
    </lineage>
</organism>
<evidence type="ECO:0000313" key="9">
    <source>
        <dbReference type="Proteomes" id="UP000668214"/>
    </source>
</evidence>
<dbReference type="GO" id="GO:0016020">
    <property type="term" value="C:membrane"/>
    <property type="evidence" value="ECO:0007669"/>
    <property type="project" value="TreeGrafter"/>
</dbReference>
<evidence type="ECO:0000256" key="4">
    <source>
        <dbReference type="ARBA" id="ARBA00038168"/>
    </source>
</evidence>
<reference evidence="8" key="1">
    <citation type="submission" date="2020-02" db="EMBL/GenBank/DDBJ databases">
        <title>Relaxed selection underlies rapid genomic changes in the transitions from sociality to social parasitism in ants.</title>
        <authorList>
            <person name="Bi X."/>
        </authorList>
    </citation>
    <scope>NUCLEOTIDE SEQUENCE</scope>
    <source>
        <strain evidence="8">BGI-DK2014c</strain>
        <tissue evidence="8">Whole body</tissue>
    </source>
</reference>
<accession>A0A836FVF1</accession>
<dbReference type="GO" id="GO:0020037">
    <property type="term" value="F:heme binding"/>
    <property type="evidence" value="ECO:0007669"/>
    <property type="project" value="UniProtKB-UniRule"/>
</dbReference>
<dbReference type="Proteomes" id="UP000668214">
    <property type="component" value="Unassembled WGS sequence"/>
</dbReference>
<evidence type="ECO:0000256" key="6">
    <source>
        <dbReference type="SAM" id="MobiDB-lite"/>
    </source>
</evidence>
<dbReference type="AlphaFoldDB" id="A0A836FVF1"/>
<feature type="non-terminal residue" evidence="8">
    <location>
        <position position="1"/>
    </location>
</feature>
<keyword evidence="2 5" id="KW-0479">Metal-binding</keyword>
<dbReference type="PROSITE" id="PS50255">
    <property type="entry name" value="CYTOCHROME_B5_2"/>
    <property type="match status" value="1"/>
</dbReference>
<keyword evidence="1 5" id="KW-0349">Heme</keyword>
<dbReference type="Gene3D" id="3.10.120.10">
    <property type="entry name" value="Cytochrome b5-like heme/steroid binding domain"/>
    <property type="match status" value="1"/>
</dbReference>
<evidence type="ECO:0000313" key="8">
    <source>
        <dbReference type="EMBL" id="KAG5325521.1"/>
    </source>
</evidence>
<comment type="caution">
    <text evidence="8">The sequence shown here is derived from an EMBL/GenBank/DDBJ whole genome shotgun (WGS) entry which is preliminary data.</text>
</comment>
<dbReference type="InterPro" id="IPR050668">
    <property type="entry name" value="Cytochrome_b5"/>
</dbReference>
<evidence type="ECO:0000256" key="1">
    <source>
        <dbReference type="ARBA" id="ARBA00022617"/>
    </source>
</evidence>
<evidence type="ECO:0000256" key="2">
    <source>
        <dbReference type="ARBA" id="ARBA00022723"/>
    </source>
</evidence>
<dbReference type="InterPro" id="IPR036400">
    <property type="entry name" value="Cyt_B5-like_heme/steroid_sf"/>
</dbReference>
<keyword evidence="9" id="KW-1185">Reference proteome</keyword>
<keyword evidence="3 5" id="KW-0408">Iron</keyword>
<comment type="similarity">
    <text evidence="4 5">Belongs to the cytochrome b5 family.</text>
</comment>
<dbReference type="EMBL" id="JAANIA010000268">
    <property type="protein sequence ID" value="KAG5325521.1"/>
    <property type="molecule type" value="Genomic_DNA"/>
</dbReference>
<dbReference type="PRINTS" id="PR00363">
    <property type="entry name" value="CYTOCHROMEB5"/>
</dbReference>
<dbReference type="GO" id="GO:0046872">
    <property type="term" value="F:metal ion binding"/>
    <property type="evidence" value="ECO:0007669"/>
    <property type="project" value="UniProtKB-UniRule"/>
</dbReference>
<feature type="domain" description="Cytochrome b5 heme-binding" evidence="7">
    <location>
        <begin position="90"/>
        <end position="166"/>
    </location>
</feature>
<sequence length="183" mass="21176">MHRTQHKTPHSYTERQIETEKRRDTDRTSASRSRSSMDLVNLTLRSLNLGDVKPSRENFLQVERDSITERRNDIIGERKCRLKEKSHDELRIINLAEVAWHDTPDDCWLVIYDYVYDCTEFLNNHPGGQDILLEHAGRDATLAFISTGHSAVANATLERYKIGELPPKERLFRTPNGLKISGF</sequence>
<dbReference type="InterPro" id="IPR018506">
    <property type="entry name" value="Cyt_B5_heme-BS"/>
</dbReference>
<dbReference type="Pfam" id="PF00173">
    <property type="entry name" value="Cyt-b5"/>
    <property type="match status" value="1"/>
</dbReference>
<dbReference type="SMART" id="SM01117">
    <property type="entry name" value="Cyt-b5"/>
    <property type="match status" value="1"/>
</dbReference>
<protein>
    <submittedName>
        <fullName evidence="8">CYB5 protein</fullName>
    </submittedName>
</protein>
<dbReference type="PANTHER" id="PTHR19359:SF41">
    <property type="entry name" value="GEO08203P1"/>
    <property type="match status" value="1"/>
</dbReference>
<feature type="non-terminal residue" evidence="8">
    <location>
        <position position="183"/>
    </location>
</feature>
<evidence type="ECO:0000256" key="3">
    <source>
        <dbReference type="ARBA" id="ARBA00023004"/>
    </source>
</evidence>
<feature type="region of interest" description="Disordered" evidence="6">
    <location>
        <begin position="1"/>
        <end position="35"/>
    </location>
</feature>
<dbReference type="PROSITE" id="PS00191">
    <property type="entry name" value="CYTOCHROME_B5_1"/>
    <property type="match status" value="1"/>
</dbReference>
<feature type="compositionally biased region" description="Basic and acidic residues" evidence="6">
    <location>
        <begin position="12"/>
        <end position="29"/>
    </location>
</feature>